<dbReference type="AlphaFoldDB" id="A0A6A6U404"/>
<sequence length="146" mass="15873">MVGAFWKGIKVVESSLFVGFARSLLKSSLFFVFGLFGSRCFDVEKYGAGSLVSMHFAMAVCGGGLVPFSLGKIYQETITIMLRYLPGDDLCNFMAPVVAGNQISLADVTNSTNPIYPKGLVGSHRITYCPSKALPQVTRTWTLGWT</sequence>
<name>A0A6A6U404_9PEZI</name>
<feature type="transmembrane region" description="Helical" evidence="1">
    <location>
        <begin position="16"/>
        <end position="36"/>
    </location>
</feature>
<keyword evidence="1" id="KW-0472">Membrane</keyword>
<reference evidence="2" key="1">
    <citation type="journal article" date="2020" name="Stud. Mycol.">
        <title>101 Dothideomycetes genomes: a test case for predicting lifestyles and emergence of pathogens.</title>
        <authorList>
            <person name="Haridas S."/>
            <person name="Albert R."/>
            <person name="Binder M."/>
            <person name="Bloem J."/>
            <person name="Labutti K."/>
            <person name="Salamov A."/>
            <person name="Andreopoulos B."/>
            <person name="Baker S."/>
            <person name="Barry K."/>
            <person name="Bills G."/>
            <person name="Bluhm B."/>
            <person name="Cannon C."/>
            <person name="Castanera R."/>
            <person name="Culley D."/>
            <person name="Daum C."/>
            <person name="Ezra D."/>
            <person name="Gonzalez J."/>
            <person name="Henrissat B."/>
            <person name="Kuo A."/>
            <person name="Liang C."/>
            <person name="Lipzen A."/>
            <person name="Lutzoni F."/>
            <person name="Magnuson J."/>
            <person name="Mondo S."/>
            <person name="Nolan M."/>
            <person name="Ohm R."/>
            <person name="Pangilinan J."/>
            <person name="Park H.-J."/>
            <person name="Ramirez L."/>
            <person name="Alfaro M."/>
            <person name="Sun H."/>
            <person name="Tritt A."/>
            <person name="Yoshinaga Y."/>
            <person name="Zwiers L.-H."/>
            <person name="Turgeon B."/>
            <person name="Goodwin S."/>
            <person name="Spatafora J."/>
            <person name="Crous P."/>
            <person name="Grigoriev I."/>
        </authorList>
    </citation>
    <scope>NUCLEOTIDE SEQUENCE</scope>
    <source>
        <strain evidence="2">CBS 115976</strain>
    </source>
</reference>
<keyword evidence="3" id="KW-1185">Reference proteome</keyword>
<evidence type="ECO:0000256" key="1">
    <source>
        <dbReference type="SAM" id="Phobius"/>
    </source>
</evidence>
<evidence type="ECO:0000313" key="3">
    <source>
        <dbReference type="Proteomes" id="UP000799302"/>
    </source>
</evidence>
<gene>
    <name evidence="2" type="ORF">BT63DRAFT_57368</name>
</gene>
<feature type="transmembrane region" description="Helical" evidence="1">
    <location>
        <begin position="56"/>
        <end position="74"/>
    </location>
</feature>
<keyword evidence="1" id="KW-1133">Transmembrane helix</keyword>
<accession>A0A6A6U404</accession>
<protein>
    <submittedName>
        <fullName evidence="2">Uncharacterized protein</fullName>
    </submittedName>
</protein>
<dbReference type="EMBL" id="MU004239">
    <property type="protein sequence ID" value="KAF2666376.1"/>
    <property type="molecule type" value="Genomic_DNA"/>
</dbReference>
<dbReference type="Proteomes" id="UP000799302">
    <property type="component" value="Unassembled WGS sequence"/>
</dbReference>
<evidence type="ECO:0000313" key="2">
    <source>
        <dbReference type="EMBL" id="KAF2666376.1"/>
    </source>
</evidence>
<organism evidence="2 3">
    <name type="scientific">Microthyrium microscopicum</name>
    <dbReference type="NCBI Taxonomy" id="703497"/>
    <lineage>
        <taxon>Eukaryota</taxon>
        <taxon>Fungi</taxon>
        <taxon>Dikarya</taxon>
        <taxon>Ascomycota</taxon>
        <taxon>Pezizomycotina</taxon>
        <taxon>Dothideomycetes</taxon>
        <taxon>Dothideomycetes incertae sedis</taxon>
        <taxon>Microthyriales</taxon>
        <taxon>Microthyriaceae</taxon>
        <taxon>Microthyrium</taxon>
    </lineage>
</organism>
<proteinExistence type="predicted"/>
<keyword evidence="1" id="KW-0812">Transmembrane</keyword>